<dbReference type="Pfam" id="PF00754">
    <property type="entry name" value="F5_F8_type_C"/>
    <property type="match status" value="1"/>
</dbReference>
<feature type="domain" description="F5/8 type C" evidence="12">
    <location>
        <begin position="1"/>
        <end position="133"/>
    </location>
</feature>
<organism evidence="15 16">
    <name type="scientific">Paralvinella palmiformis</name>
    <dbReference type="NCBI Taxonomy" id="53620"/>
    <lineage>
        <taxon>Eukaryota</taxon>
        <taxon>Metazoa</taxon>
        <taxon>Spiralia</taxon>
        <taxon>Lophotrochozoa</taxon>
        <taxon>Annelida</taxon>
        <taxon>Polychaeta</taxon>
        <taxon>Sedentaria</taxon>
        <taxon>Canalipalpata</taxon>
        <taxon>Terebellida</taxon>
        <taxon>Terebelliformia</taxon>
        <taxon>Alvinellidae</taxon>
        <taxon>Paralvinella</taxon>
    </lineage>
</organism>
<feature type="transmembrane region" description="Helical" evidence="11">
    <location>
        <begin position="1268"/>
        <end position="1292"/>
    </location>
</feature>
<comment type="caution">
    <text evidence="9">Lacks conserved residue(s) required for the propagation of feature annotation.</text>
</comment>
<dbReference type="PANTHER" id="PTHR15036">
    <property type="entry name" value="PIKACHURIN-LIKE PROTEIN"/>
    <property type="match status" value="1"/>
</dbReference>
<dbReference type="Gene3D" id="2.60.120.1000">
    <property type="match status" value="1"/>
</dbReference>
<dbReference type="CDD" id="cd00110">
    <property type="entry name" value="LamG"/>
    <property type="match status" value="4"/>
</dbReference>
<gene>
    <name evidence="15" type="ORF">LSH36_265g00005</name>
</gene>
<dbReference type="InterPro" id="IPR000421">
    <property type="entry name" value="FA58C"/>
</dbReference>
<evidence type="ECO:0000256" key="8">
    <source>
        <dbReference type="ARBA" id="ARBA00023157"/>
    </source>
</evidence>
<protein>
    <recommendedName>
        <fullName evidence="17">Neurexin-4</fullName>
    </recommendedName>
</protein>
<evidence type="ECO:0000256" key="10">
    <source>
        <dbReference type="PROSITE-ProRule" id="PRU00122"/>
    </source>
</evidence>
<feature type="domain" description="Laminin G" evidence="13">
    <location>
        <begin position="358"/>
        <end position="534"/>
    </location>
</feature>
<dbReference type="InterPro" id="IPR050372">
    <property type="entry name" value="Neurexin-related_CASP"/>
</dbReference>
<evidence type="ECO:0000256" key="5">
    <source>
        <dbReference type="ARBA" id="ARBA00022729"/>
    </source>
</evidence>
<feature type="domain" description="EGF-like" evidence="14">
    <location>
        <begin position="953"/>
        <end position="989"/>
    </location>
</feature>
<dbReference type="GO" id="GO:0016020">
    <property type="term" value="C:membrane"/>
    <property type="evidence" value="ECO:0007669"/>
    <property type="project" value="UniProtKB-SubCell"/>
</dbReference>
<dbReference type="Gene3D" id="2.60.120.260">
    <property type="entry name" value="Galactose-binding domain-like"/>
    <property type="match status" value="1"/>
</dbReference>
<comment type="similarity">
    <text evidence="2">Belongs to the neurexin family.</text>
</comment>
<dbReference type="PROSITE" id="PS50022">
    <property type="entry name" value="FA58C_3"/>
    <property type="match status" value="1"/>
</dbReference>
<feature type="domain" description="Laminin G" evidence="13">
    <location>
        <begin position="139"/>
        <end position="323"/>
    </location>
</feature>
<keyword evidence="8 10" id="KW-1015">Disulfide bond</keyword>
<feature type="domain" description="Laminin G" evidence="13">
    <location>
        <begin position="991"/>
        <end position="1182"/>
    </location>
</feature>
<dbReference type="SMART" id="SM00231">
    <property type="entry name" value="FA58C"/>
    <property type="match status" value="1"/>
</dbReference>
<keyword evidence="5" id="KW-0732">Signal</keyword>
<dbReference type="PANTHER" id="PTHR15036:SF49">
    <property type="entry name" value="AXOTACTIN"/>
    <property type="match status" value="1"/>
</dbReference>
<evidence type="ECO:0000256" key="2">
    <source>
        <dbReference type="ARBA" id="ARBA00010241"/>
    </source>
</evidence>
<comment type="caution">
    <text evidence="15">The sequence shown here is derived from an EMBL/GenBank/DDBJ whole genome shotgun (WGS) entry which is preliminary data.</text>
</comment>
<reference evidence="15" key="1">
    <citation type="journal article" date="2023" name="Mol. Biol. Evol.">
        <title>Third-Generation Sequencing Reveals the Adaptive Role of the Epigenome in Three Deep-Sea Polychaetes.</title>
        <authorList>
            <person name="Perez M."/>
            <person name="Aroh O."/>
            <person name="Sun Y."/>
            <person name="Lan Y."/>
            <person name="Juniper S.K."/>
            <person name="Young C.R."/>
            <person name="Angers B."/>
            <person name="Qian P.Y."/>
        </authorList>
    </citation>
    <scope>NUCLEOTIDE SEQUENCE</scope>
    <source>
        <strain evidence="15">P08H-3</strain>
    </source>
</reference>
<feature type="domain" description="Laminin G" evidence="13">
    <location>
        <begin position="783"/>
        <end position="952"/>
    </location>
</feature>
<dbReference type="SMART" id="SM00282">
    <property type="entry name" value="LamG"/>
    <property type="match status" value="4"/>
</dbReference>
<keyword evidence="7 11" id="KW-0472">Membrane</keyword>
<dbReference type="Proteomes" id="UP001208570">
    <property type="component" value="Unassembled WGS sequence"/>
</dbReference>
<dbReference type="PROSITE" id="PS50026">
    <property type="entry name" value="EGF_3"/>
    <property type="match status" value="1"/>
</dbReference>
<evidence type="ECO:0000256" key="7">
    <source>
        <dbReference type="ARBA" id="ARBA00023136"/>
    </source>
</evidence>
<keyword evidence="3 9" id="KW-0245">EGF-like domain</keyword>
<dbReference type="PROSITE" id="PS01286">
    <property type="entry name" value="FA58C_2"/>
    <property type="match status" value="1"/>
</dbReference>
<evidence type="ECO:0000256" key="3">
    <source>
        <dbReference type="ARBA" id="ARBA00022536"/>
    </source>
</evidence>
<evidence type="ECO:0008006" key="17">
    <source>
        <dbReference type="Google" id="ProtNLM"/>
    </source>
</evidence>
<evidence type="ECO:0000259" key="14">
    <source>
        <dbReference type="PROSITE" id="PS50026"/>
    </source>
</evidence>
<dbReference type="Gene3D" id="2.60.120.200">
    <property type="match status" value="4"/>
</dbReference>
<dbReference type="InterPro" id="IPR008979">
    <property type="entry name" value="Galactose-bd-like_sf"/>
</dbReference>
<evidence type="ECO:0000256" key="6">
    <source>
        <dbReference type="ARBA" id="ARBA00022989"/>
    </source>
</evidence>
<sequence length="1339" mass="152259">MWATSWTNNARSAKYGRLHAWKGGGAWTAGTPNSLQHIGVDLGSRHVVSGVATQGRRGSDEYVTEYYLEFSSDNKTWNIYTNQYGTPFMFEANSNDDSVVHNYLEYPVVARYVRINPQRWHQFISMRIEIYGCRFDGEGATFDGSSRITYDISGRSQYVQTRIDYIRLRFRTSKPDGLLMFADGNQGDFLALEMVRGRLYFHIDLGSTPTSNGETTLKAGSLLDDSQWHDVEFRRYGREVNFTVDRLSITNLTNGDFYQLDLDRYIHLGGINNFLIPGDRIYSRINFTGCMENVWFNYMNIIKDARLEQQRFQLHGAIMLGFCQAPYPQNRENGLKFFPCVEKIGNFFLEKIQVDPIVPYTFPTVESHLKLQSPIASRFRIALDFRTYNPDGLLFVHDLNQGGKVMMRIDNDGYLLYSLKTVSEPEVTNVIFNRDPMADRIGNFNDGLWHVVIVDIESGSADRVGKVNFTVDGRPDFSERQLSFTTTTNYYVGGGDQEIGETGFIGCMRNIEIGAERIDEIPEEANFGVVNGTCTIQDRCDPNPCEHGGICSQKYNEFYSRYMISCEEARMLNPTLPSKELIIDIDDSGPLEPFQVKCEFLHDTEQVVTEVRHQSMDPVKVDGYQEPGSYVRPIIYDTNLEEFEELIDRASSCEQYIKYRCYQSKLLSHPGSADPNIPSWGWWVGRTNLNMRYWGGSSPGSGKCACALKNKCLTSGTDVSMNPCNCDAGLGQEDVFDDGYLRHKEHLPVMELRFGDTGSISDTRWGEHTLGPLRCYGDNLFDNTVTFRKMDATIEFPTFDAATSGDIRFQFKTTVPDGIFLMNTGAYDFIEVKLFFGHTIYFRFDVGNGIQTLEKVTAYPLNDDQWHTIHIERNRKQAMLKVDQQAAVTLIEPSDQGFRALNLNSALVIGASIDYKDGFVGCMRGLLVNGKVMDMRGRVERGEVTYGVSAGCHPKCASNPCFNDGICLEWYSHYTCDCAYTPYRGWDCWREIGANMQPDYMVRFEFDEASGDIATDEETIIIGFSTQEKKGLLMLIRNDDKEKPEYISVEMNNNGGVKVALDVGFERDELNTKIENVDLANGQQHVAVIRRLNKGRTLRIAVDDYPVTEKKWSLPDSADTRLDKPKYIYFGKNETTMPGEGFKGCLFRAQFDNIYPLKRVFQDPRPSYIYTEPEGKIREDMCGFEEITHPPGEVEYRPTPPINPNATVPSPGSWETRMGSSQKILLAGKIRENMCGMEEITHPPEPQEVRYVYETKKTPPPYEVVPRISYTVLVIVVLIIAFLLLLGLLVLVGRHFTVNKGDYKTCEAKDSQYYDNPDFAIASASTGQPEVQKKKEWFI</sequence>
<comment type="subcellular location">
    <subcellularLocation>
        <location evidence="1">Membrane</location>
        <topology evidence="1">Single-pass type I membrane protein</topology>
    </subcellularLocation>
</comment>
<name>A0AAD9JKS8_9ANNE</name>
<evidence type="ECO:0000259" key="12">
    <source>
        <dbReference type="PROSITE" id="PS50022"/>
    </source>
</evidence>
<evidence type="ECO:0000256" key="1">
    <source>
        <dbReference type="ARBA" id="ARBA00004479"/>
    </source>
</evidence>
<feature type="disulfide bond" evidence="10">
    <location>
        <begin position="507"/>
        <end position="534"/>
    </location>
</feature>
<keyword evidence="6 11" id="KW-1133">Transmembrane helix</keyword>
<evidence type="ECO:0000256" key="9">
    <source>
        <dbReference type="PROSITE-ProRule" id="PRU00076"/>
    </source>
</evidence>
<dbReference type="SUPFAM" id="SSF49785">
    <property type="entry name" value="Galactose-binding domain-like"/>
    <property type="match status" value="1"/>
</dbReference>
<evidence type="ECO:0000313" key="16">
    <source>
        <dbReference type="Proteomes" id="UP001208570"/>
    </source>
</evidence>
<evidence type="ECO:0000256" key="11">
    <source>
        <dbReference type="SAM" id="Phobius"/>
    </source>
</evidence>
<evidence type="ECO:0000259" key="13">
    <source>
        <dbReference type="PROSITE" id="PS50025"/>
    </source>
</evidence>
<evidence type="ECO:0000313" key="15">
    <source>
        <dbReference type="EMBL" id="KAK2154551.1"/>
    </source>
</evidence>
<keyword evidence="16" id="KW-1185">Reference proteome</keyword>
<dbReference type="Pfam" id="PF02210">
    <property type="entry name" value="Laminin_G_2"/>
    <property type="match status" value="4"/>
</dbReference>
<dbReference type="PROSITE" id="PS50025">
    <property type="entry name" value="LAM_G_DOMAIN"/>
    <property type="match status" value="4"/>
</dbReference>
<dbReference type="InterPro" id="IPR001791">
    <property type="entry name" value="Laminin_G"/>
</dbReference>
<evidence type="ECO:0000256" key="4">
    <source>
        <dbReference type="ARBA" id="ARBA00022692"/>
    </source>
</evidence>
<dbReference type="InterPro" id="IPR000742">
    <property type="entry name" value="EGF"/>
</dbReference>
<keyword evidence="4 11" id="KW-0812">Transmembrane</keyword>
<dbReference type="CDD" id="cd00057">
    <property type="entry name" value="FA58C"/>
    <property type="match status" value="1"/>
</dbReference>
<dbReference type="Gene3D" id="2.10.25.10">
    <property type="entry name" value="Laminin"/>
    <property type="match status" value="1"/>
</dbReference>
<dbReference type="InterPro" id="IPR013320">
    <property type="entry name" value="ConA-like_dom_sf"/>
</dbReference>
<dbReference type="EMBL" id="JAODUP010000265">
    <property type="protein sequence ID" value="KAK2154551.1"/>
    <property type="molecule type" value="Genomic_DNA"/>
</dbReference>
<accession>A0AAD9JKS8</accession>
<dbReference type="FunFam" id="2.60.120.260:FF:000016">
    <property type="entry name" value="Contactin-associated protein-like 4 isoform 1"/>
    <property type="match status" value="1"/>
</dbReference>
<proteinExistence type="inferred from homology"/>
<dbReference type="SUPFAM" id="SSF49899">
    <property type="entry name" value="Concanavalin A-like lectins/glucanases"/>
    <property type="match status" value="4"/>
</dbReference>